<dbReference type="AlphaFoldDB" id="A0A1I0U723"/>
<dbReference type="OrthoDB" id="9920565at2"/>
<dbReference type="EMBL" id="FOJM01000024">
    <property type="protein sequence ID" value="SFA59879.1"/>
    <property type="molecule type" value="Genomic_DNA"/>
</dbReference>
<organism evidence="1 2">
    <name type="scientific">Pedobacter suwonensis</name>
    <dbReference type="NCBI Taxonomy" id="332999"/>
    <lineage>
        <taxon>Bacteria</taxon>
        <taxon>Pseudomonadati</taxon>
        <taxon>Bacteroidota</taxon>
        <taxon>Sphingobacteriia</taxon>
        <taxon>Sphingobacteriales</taxon>
        <taxon>Sphingobacteriaceae</taxon>
        <taxon>Pedobacter</taxon>
    </lineage>
</organism>
<reference evidence="2" key="1">
    <citation type="submission" date="2016-10" db="EMBL/GenBank/DDBJ databases">
        <authorList>
            <person name="Varghese N."/>
            <person name="Submissions S."/>
        </authorList>
    </citation>
    <scope>NUCLEOTIDE SEQUENCE [LARGE SCALE GENOMIC DNA]</scope>
    <source>
        <strain evidence="2">DSM 18130</strain>
    </source>
</reference>
<dbReference type="Proteomes" id="UP000198836">
    <property type="component" value="Unassembled WGS sequence"/>
</dbReference>
<dbReference type="RefSeq" id="WP_090987853.1">
    <property type="nucleotide sequence ID" value="NZ_FOJM01000024.1"/>
</dbReference>
<evidence type="ECO:0000313" key="1">
    <source>
        <dbReference type="EMBL" id="SFA59879.1"/>
    </source>
</evidence>
<accession>A0A1I0U723</accession>
<protein>
    <submittedName>
        <fullName evidence="1">Uncharacterized protein</fullName>
    </submittedName>
</protein>
<sequence length="150" mass="17198">MDENEIKPQLLWDLYQISTNSARELLIAHGFRFLKRLENLTLYQSHGEAFTLTEEGGVVTNVKYKMREAAYHTCIKYAKEALNFETIFEKHEPSAYIQRLEDEKCTLVGMMIQGEGNYQSFGITLLAKLPLPNPESRIEVILQPPPGSTF</sequence>
<keyword evidence="2" id="KW-1185">Reference proteome</keyword>
<name>A0A1I0U723_9SPHI</name>
<evidence type="ECO:0000313" key="2">
    <source>
        <dbReference type="Proteomes" id="UP000198836"/>
    </source>
</evidence>
<gene>
    <name evidence="1" type="ORF">SAMN04488511_12416</name>
</gene>
<dbReference type="STRING" id="332999.SAMN04488511_12416"/>
<proteinExistence type="predicted"/>